<gene>
    <name evidence="1" type="ORF">TM448A02853_0002</name>
</gene>
<reference evidence="1" key="1">
    <citation type="submission" date="2020-03" db="EMBL/GenBank/DDBJ databases">
        <title>The deep terrestrial virosphere.</title>
        <authorList>
            <person name="Holmfeldt K."/>
            <person name="Nilsson E."/>
            <person name="Simone D."/>
            <person name="Lopez-Fernandez M."/>
            <person name="Wu X."/>
            <person name="de Brujin I."/>
            <person name="Lundin D."/>
            <person name="Andersson A."/>
            <person name="Bertilsson S."/>
            <person name="Dopson M."/>
        </authorList>
    </citation>
    <scope>NUCLEOTIDE SEQUENCE</scope>
    <source>
        <strain evidence="1">TM448A02853</strain>
    </source>
</reference>
<organism evidence="1">
    <name type="scientific">viral metagenome</name>
    <dbReference type="NCBI Taxonomy" id="1070528"/>
    <lineage>
        <taxon>unclassified sequences</taxon>
        <taxon>metagenomes</taxon>
        <taxon>organismal metagenomes</taxon>
    </lineage>
</organism>
<dbReference type="EMBL" id="MT144355">
    <property type="protein sequence ID" value="QJA52623.1"/>
    <property type="molecule type" value="Genomic_DNA"/>
</dbReference>
<dbReference type="AlphaFoldDB" id="A0A6H1ZXG7"/>
<name>A0A6H1ZXG7_9ZZZZ</name>
<sequence length="160" mass="18853">MSYADLDKILGNIDDIVSGKIPLIALHKPRERKLARRKKKLLQLHPVFTLCLLARCKDIHSCWNLREYKFLGLRKDYDECPRIQKIQRRTFKEYYPYRLIKQGKALADFSELDIAHLLLAVRSFLYEHSNHPLNSQLKELNKKLELCGEMVALLGELHRV</sequence>
<proteinExistence type="predicted"/>
<protein>
    <submittedName>
        <fullName evidence="1">Uncharacterized protein</fullName>
    </submittedName>
</protein>
<evidence type="ECO:0000313" key="1">
    <source>
        <dbReference type="EMBL" id="QJA52623.1"/>
    </source>
</evidence>
<accession>A0A6H1ZXG7</accession>